<evidence type="ECO:0000256" key="7">
    <source>
        <dbReference type="ARBA" id="ARBA00023136"/>
    </source>
</evidence>
<keyword evidence="3 8" id="KW-0813">Transport</keyword>
<feature type="transmembrane region" description="Helical" evidence="8">
    <location>
        <begin position="208"/>
        <end position="233"/>
    </location>
</feature>
<evidence type="ECO:0000256" key="2">
    <source>
        <dbReference type="ARBA" id="ARBA00007069"/>
    </source>
</evidence>
<sequence length="302" mass="32367">MGLVVRPDRTVLSSMPLHTARSTALMAPALAWLVALMVLPCALVLALAFFRRGIYGGIDYTFTLENFALLADPLYAGIFLTSARVAGLATAIAVVIGYGAAYAIAAAPRRRQPLLLFLAVLPFWSNYLIRTYAWIVLLNREGLLTQGLRLLGYTGEPPSLLYTEGAVITGLVYNYLPFVILACYAPLSRLNPELAEASRDLGAGRFTTFRRVVLPVTLHGVAAGAVFVFVLSIGNFVTPALLGGGKFQMIGNLVYAQFLTANDWPFGAALSTALIAIMLVLLLVQARATERGAGQAREATDG</sequence>
<feature type="transmembrane region" description="Helical" evidence="8">
    <location>
        <begin position="114"/>
        <end position="135"/>
    </location>
</feature>
<dbReference type="SUPFAM" id="SSF161098">
    <property type="entry name" value="MetI-like"/>
    <property type="match status" value="1"/>
</dbReference>
<evidence type="ECO:0000256" key="1">
    <source>
        <dbReference type="ARBA" id="ARBA00004651"/>
    </source>
</evidence>
<dbReference type="InterPro" id="IPR035906">
    <property type="entry name" value="MetI-like_sf"/>
</dbReference>
<evidence type="ECO:0000256" key="4">
    <source>
        <dbReference type="ARBA" id="ARBA00022475"/>
    </source>
</evidence>
<comment type="similarity">
    <text evidence="2">Belongs to the binding-protein-dependent transport system permease family. CysTW subfamily.</text>
</comment>
<feature type="transmembrane region" description="Helical" evidence="8">
    <location>
        <begin position="264"/>
        <end position="284"/>
    </location>
</feature>
<evidence type="ECO:0000313" key="11">
    <source>
        <dbReference type="Proteomes" id="UP000295678"/>
    </source>
</evidence>
<evidence type="ECO:0000313" key="10">
    <source>
        <dbReference type="EMBL" id="TCT03663.1"/>
    </source>
</evidence>
<dbReference type="PROSITE" id="PS50928">
    <property type="entry name" value="ABC_TM1"/>
    <property type="match status" value="1"/>
</dbReference>
<comment type="subcellular location">
    <subcellularLocation>
        <location evidence="1 8">Cell membrane</location>
        <topology evidence="1 8">Multi-pass membrane protein</topology>
    </subcellularLocation>
</comment>
<dbReference type="PANTHER" id="PTHR42929:SF1">
    <property type="entry name" value="INNER MEMBRANE ABC TRANSPORTER PERMEASE PROTEIN YDCU-RELATED"/>
    <property type="match status" value="1"/>
</dbReference>
<protein>
    <submittedName>
        <fullName evidence="10">Spermidine/putrescine transport system permease protein</fullName>
    </submittedName>
</protein>
<evidence type="ECO:0000259" key="9">
    <source>
        <dbReference type="PROSITE" id="PS50928"/>
    </source>
</evidence>
<dbReference type="Proteomes" id="UP000295678">
    <property type="component" value="Unassembled WGS sequence"/>
</dbReference>
<dbReference type="AlphaFoldDB" id="A0A4R3LSX1"/>
<dbReference type="Gene3D" id="1.10.3720.10">
    <property type="entry name" value="MetI-like"/>
    <property type="match status" value="1"/>
</dbReference>
<evidence type="ECO:0000256" key="6">
    <source>
        <dbReference type="ARBA" id="ARBA00022989"/>
    </source>
</evidence>
<comment type="caution">
    <text evidence="10">The sequence shown here is derived from an EMBL/GenBank/DDBJ whole genome shotgun (WGS) entry which is preliminary data.</text>
</comment>
<keyword evidence="11" id="KW-1185">Reference proteome</keyword>
<evidence type="ECO:0000256" key="8">
    <source>
        <dbReference type="RuleBase" id="RU363032"/>
    </source>
</evidence>
<feature type="domain" description="ABC transmembrane type-1" evidence="9">
    <location>
        <begin position="79"/>
        <end position="285"/>
    </location>
</feature>
<dbReference type="PANTHER" id="PTHR42929">
    <property type="entry name" value="INNER MEMBRANE ABC TRANSPORTER PERMEASE PROTEIN YDCU-RELATED-RELATED"/>
    <property type="match status" value="1"/>
</dbReference>
<dbReference type="GO" id="GO:0055085">
    <property type="term" value="P:transmembrane transport"/>
    <property type="evidence" value="ECO:0007669"/>
    <property type="project" value="InterPro"/>
</dbReference>
<feature type="transmembrane region" description="Helical" evidence="8">
    <location>
        <begin position="166"/>
        <end position="187"/>
    </location>
</feature>
<dbReference type="CDD" id="cd06261">
    <property type="entry name" value="TM_PBP2"/>
    <property type="match status" value="1"/>
</dbReference>
<dbReference type="Pfam" id="PF00528">
    <property type="entry name" value="BPD_transp_1"/>
    <property type="match status" value="1"/>
</dbReference>
<feature type="transmembrane region" description="Helical" evidence="8">
    <location>
        <begin position="29"/>
        <end position="50"/>
    </location>
</feature>
<proteinExistence type="inferred from homology"/>
<dbReference type="EMBL" id="SMAK01000018">
    <property type="protein sequence ID" value="TCT03663.1"/>
    <property type="molecule type" value="Genomic_DNA"/>
</dbReference>
<gene>
    <name evidence="10" type="ORF">EDC22_1183</name>
</gene>
<keyword evidence="4" id="KW-1003">Cell membrane</keyword>
<dbReference type="InterPro" id="IPR000515">
    <property type="entry name" value="MetI-like"/>
</dbReference>
<keyword evidence="7 8" id="KW-0472">Membrane</keyword>
<organism evidence="10 11">
    <name type="scientific">Tepidamorphus gemmatus</name>
    <dbReference type="NCBI Taxonomy" id="747076"/>
    <lineage>
        <taxon>Bacteria</taxon>
        <taxon>Pseudomonadati</taxon>
        <taxon>Pseudomonadota</taxon>
        <taxon>Alphaproteobacteria</taxon>
        <taxon>Hyphomicrobiales</taxon>
        <taxon>Tepidamorphaceae</taxon>
        <taxon>Tepidamorphus</taxon>
    </lineage>
</organism>
<keyword evidence="5 8" id="KW-0812">Transmembrane</keyword>
<reference evidence="10 11" key="1">
    <citation type="submission" date="2019-03" db="EMBL/GenBank/DDBJ databases">
        <title>Genomic Encyclopedia of Type Strains, Phase IV (KMG-IV): sequencing the most valuable type-strain genomes for metagenomic binning, comparative biology and taxonomic classification.</title>
        <authorList>
            <person name="Goeker M."/>
        </authorList>
    </citation>
    <scope>NUCLEOTIDE SEQUENCE [LARGE SCALE GENOMIC DNA]</scope>
    <source>
        <strain evidence="10 11">DSM 19345</strain>
    </source>
</reference>
<evidence type="ECO:0000256" key="3">
    <source>
        <dbReference type="ARBA" id="ARBA00022448"/>
    </source>
</evidence>
<feature type="transmembrane region" description="Helical" evidence="8">
    <location>
        <begin position="86"/>
        <end position="107"/>
    </location>
</feature>
<keyword evidence="6 8" id="KW-1133">Transmembrane helix</keyword>
<dbReference type="GO" id="GO:0005886">
    <property type="term" value="C:plasma membrane"/>
    <property type="evidence" value="ECO:0007669"/>
    <property type="project" value="UniProtKB-SubCell"/>
</dbReference>
<name>A0A4R3LSX1_9HYPH</name>
<evidence type="ECO:0000256" key="5">
    <source>
        <dbReference type="ARBA" id="ARBA00022692"/>
    </source>
</evidence>
<accession>A0A4R3LSX1</accession>